<dbReference type="InterPro" id="IPR050426">
    <property type="entry name" value="Glycosyltransferase_28"/>
</dbReference>
<keyword evidence="2" id="KW-1185">Reference proteome</keyword>
<dbReference type="PANTHER" id="PTHR48050">
    <property type="entry name" value="STEROL 3-BETA-GLUCOSYLTRANSFERASE"/>
    <property type="match status" value="1"/>
</dbReference>
<accession>A0A9X7JTM0</accession>
<organism evidence="1 2">
    <name type="scientific">Streptosporangium nondiastaticum</name>
    <dbReference type="NCBI Taxonomy" id="35764"/>
    <lineage>
        <taxon>Bacteria</taxon>
        <taxon>Bacillati</taxon>
        <taxon>Actinomycetota</taxon>
        <taxon>Actinomycetes</taxon>
        <taxon>Streptosporangiales</taxon>
        <taxon>Streptosporangiaceae</taxon>
        <taxon>Streptosporangium</taxon>
    </lineage>
</organism>
<dbReference type="Proteomes" id="UP000242427">
    <property type="component" value="Unassembled WGS sequence"/>
</dbReference>
<evidence type="ECO:0000313" key="2">
    <source>
        <dbReference type="Proteomes" id="UP000242427"/>
    </source>
</evidence>
<dbReference type="OrthoDB" id="764352at2"/>
<keyword evidence="1" id="KW-0808">Transferase</keyword>
<dbReference type="GO" id="GO:0008194">
    <property type="term" value="F:UDP-glycosyltransferase activity"/>
    <property type="evidence" value="ECO:0007669"/>
    <property type="project" value="InterPro"/>
</dbReference>
<evidence type="ECO:0000313" key="1">
    <source>
        <dbReference type="EMBL" id="PSJ29703.1"/>
    </source>
</evidence>
<sequence length="385" mass="40380">MSRFLFVVPPLTGHINPAAAVAAELTARGHRVAWAGVPGLVREAAGHDAEVHPCAIPEGLRRPPELRGAAALRFLWQDVLVPLAEAMAPDTENAVRVFRPDVIVADQQALAGALAAERLGVRWATSATTPAEVGGAVAALPRAEDWIHGLLGRLRERHGDPGASHDLRFSPGLVLAYTVAELAAGHPPRPQLRWVGPAVPARTPAADFPRGWRDRARAAVLISLGTVNTDVGARFLTECAAAVRERAHRLQAVVADPGGFLAGTSDDTVLVLPRIPQLALLPAASAMICHAGHNTVAESLWHGVPLVVAPIRDDQPFVAGQVTAAGAAVRVRFGRADRTRLGEALDAVLGEPPYRLAAQRLRDSLRAAGGAGAAAGHLEALAQRA</sequence>
<dbReference type="RefSeq" id="WP_106674635.1">
    <property type="nucleotide sequence ID" value="NZ_PXWG01000007.1"/>
</dbReference>
<comment type="caution">
    <text evidence="1">The sequence shown here is derived from an EMBL/GenBank/DDBJ whole genome shotgun (WGS) entry which is preliminary data.</text>
</comment>
<dbReference type="Pfam" id="PF00201">
    <property type="entry name" value="UDPGT"/>
    <property type="match status" value="1"/>
</dbReference>
<name>A0A9X7JTM0_9ACTN</name>
<protein>
    <submittedName>
        <fullName evidence="1">Glycosyl transferase</fullName>
    </submittedName>
</protein>
<dbReference type="GO" id="GO:0017000">
    <property type="term" value="P:antibiotic biosynthetic process"/>
    <property type="evidence" value="ECO:0007669"/>
    <property type="project" value="UniProtKB-ARBA"/>
</dbReference>
<dbReference type="PANTHER" id="PTHR48050:SF13">
    <property type="entry name" value="STEROL 3-BETA-GLUCOSYLTRANSFERASE UGT80A2"/>
    <property type="match status" value="1"/>
</dbReference>
<dbReference type="Gene3D" id="3.40.50.2000">
    <property type="entry name" value="Glycogen Phosphorylase B"/>
    <property type="match status" value="2"/>
</dbReference>
<dbReference type="EMBL" id="PXWG01000007">
    <property type="protein sequence ID" value="PSJ29703.1"/>
    <property type="molecule type" value="Genomic_DNA"/>
</dbReference>
<dbReference type="CDD" id="cd03784">
    <property type="entry name" value="GT1_Gtf-like"/>
    <property type="match status" value="1"/>
</dbReference>
<dbReference type="AlphaFoldDB" id="A0A9X7JTM0"/>
<dbReference type="InterPro" id="IPR002213">
    <property type="entry name" value="UDP_glucos_trans"/>
</dbReference>
<proteinExistence type="predicted"/>
<gene>
    <name evidence="1" type="ORF">B7P34_05420</name>
</gene>
<dbReference type="SUPFAM" id="SSF53756">
    <property type="entry name" value="UDP-Glycosyltransferase/glycogen phosphorylase"/>
    <property type="match status" value="1"/>
</dbReference>
<reference evidence="1 2" key="1">
    <citation type="submission" date="2018-03" db="EMBL/GenBank/DDBJ databases">
        <title>Chitinolytic properties of Streptosporangium nondiastaticum TBG75A20.</title>
        <authorList>
            <person name="Gayathri V."/>
            <person name="Shiburaj S."/>
        </authorList>
    </citation>
    <scope>NUCLEOTIDE SEQUENCE [LARGE SCALE GENOMIC DNA]</scope>
    <source>
        <strain evidence="1 2">TBG75A20</strain>
    </source>
</reference>